<dbReference type="Pfam" id="PF13091">
    <property type="entry name" value="PLDc_2"/>
    <property type="match status" value="1"/>
</dbReference>
<name>A0A2W7NFB7_9RHOB</name>
<dbReference type="EMBL" id="QKZL01000002">
    <property type="protein sequence ID" value="PZX18898.1"/>
    <property type="molecule type" value="Genomic_DNA"/>
</dbReference>
<evidence type="ECO:0000256" key="2">
    <source>
        <dbReference type="ARBA" id="ARBA00004613"/>
    </source>
</evidence>
<evidence type="ECO:0000256" key="1">
    <source>
        <dbReference type="ARBA" id="ARBA00003145"/>
    </source>
</evidence>
<reference evidence="7 8" key="1">
    <citation type="submission" date="2018-06" db="EMBL/GenBank/DDBJ databases">
        <title>Genomic Encyclopedia of Archaeal and Bacterial Type Strains, Phase II (KMG-II): from individual species to whole genera.</title>
        <authorList>
            <person name="Goeker M."/>
        </authorList>
    </citation>
    <scope>NUCLEOTIDE SEQUENCE [LARGE SCALE GENOMIC DNA]</scope>
    <source>
        <strain evidence="7 8">DSM 22009</strain>
    </source>
</reference>
<feature type="domain" description="PLD phosphodiesterase" evidence="6">
    <location>
        <begin position="187"/>
        <end position="214"/>
    </location>
</feature>
<evidence type="ECO:0000313" key="8">
    <source>
        <dbReference type="Proteomes" id="UP000248916"/>
    </source>
</evidence>
<dbReference type="GO" id="GO:0032049">
    <property type="term" value="P:cardiolipin biosynthetic process"/>
    <property type="evidence" value="ECO:0007669"/>
    <property type="project" value="UniProtKB-ARBA"/>
</dbReference>
<dbReference type="PANTHER" id="PTHR21248:SF22">
    <property type="entry name" value="PHOSPHOLIPASE D"/>
    <property type="match status" value="1"/>
</dbReference>
<feature type="domain" description="PLD phosphodiesterase" evidence="6">
    <location>
        <begin position="403"/>
        <end position="430"/>
    </location>
</feature>
<keyword evidence="4" id="KW-0964">Secreted</keyword>
<evidence type="ECO:0000256" key="3">
    <source>
        <dbReference type="ARBA" id="ARBA00018392"/>
    </source>
</evidence>
<protein>
    <recommendedName>
        <fullName evidence="3">Phospholipase D</fullName>
    </recommendedName>
    <alternativeName>
        <fullName evidence="5">Choline phosphatase</fullName>
    </alternativeName>
</protein>
<dbReference type="PROSITE" id="PS50035">
    <property type="entry name" value="PLD"/>
    <property type="match status" value="2"/>
</dbReference>
<evidence type="ECO:0000259" key="6">
    <source>
        <dbReference type="PROSITE" id="PS50035"/>
    </source>
</evidence>
<accession>A0A2W7NFB7</accession>
<dbReference type="CDD" id="cd09105">
    <property type="entry name" value="PLDc_vPLD1_2_like_2"/>
    <property type="match status" value="1"/>
</dbReference>
<proteinExistence type="predicted"/>
<keyword evidence="8" id="KW-1185">Reference proteome</keyword>
<dbReference type="GO" id="GO:0005576">
    <property type="term" value="C:extracellular region"/>
    <property type="evidence" value="ECO:0007669"/>
    <property type="project" value="UniProtKB-SubCell"/>
</dbReference>
<dbReference type="AlphaFoldDB" id="A0A2W7NFB7"/>
<dbReference type="InterPro" id="IPR025202">
    <property type="entry name" value="PLD-like_dom"/>
</dbReference>
<dbReference type="InterPro" id="IPR001736">
    <property type="entry name" value="PLipase_D/transphosphatidylase"/>
</dbReference>
<dbReference type="GO" id="GO:0030572">
    <property type="term" value="F:phosphatidyltransferase activity"/>
    <property type="evidence" value="ECO:0007669"/>
    <property type="project" value="UniProtKB-ARBA"/>
</dbReference>
<dbReference type="Pfam" id="PF00614">
    <property type="entry name" value="PLDc"/>
    <property type="match status" value="1"/>
</dbReference>
<dbReference type="OrthoDB" id="8828485at2"/>
<gene>
    <name evidence="7" type="ORF">LX81_00591</name>
</gene>
<evidence type="ECO:0000256" key="4">
    <source>
        <dbReference type="ARBA" id="ARBA00022525"/>
    </source>
</evidence>
<evidence type="ECO:0000256" key="5">
    <source>
        <dbReference type="ARBA" id="ARBA00029594"/>
    </source>
</evidence>
<dbReference type="PANTHER" id="PTHR21248">
    <property type="entry name" value="CARDIOLIPIN SYNTHASE"/>
    <property type="match status" value="1"/>
</dbReference>
<comment type="subcellular location">
    <subcellularLocation>
        <location evidence="2">Secreted</location>
    </subcellularLocation>
</comment>
<dbReference type="SUPFAM" id="SSF56024">
    <property type="entry name" value="Phospholipase D/nuclease"/>
    <property type="match status" value="2"/>
</dbReference>
<dbReference type="Proteomes" id="UP000248916">
    <property type="component" value="Unassembled WGS sequence"/>
</dbReference>
<comment type="function">
    <text evidence="1">Could be a virulence factor.</text>
</comment>
<dbReference type="RefSeq" id="WP_111535791.1">
    <property type="nucleotide sequence ID" value="NZ_QKZL01000002.1"/>
</dbReference>
<dbReference type="SMART" id="SM00155">
    <property type="entry name" value="PLDc"/>
    <property type="match status" value="2"/>
</dbReference>
<dbReference type="Gene3D" id="3.30.870.10">
    <property type="entry name" value="Endonuclease Chain A"/>
    <property type="match status" value="2"/>
</dbReference>
<organism evidence="7 8">
    <name type="scientific">Palleronia aestuarii</name>
    <dbReference type="NCBI Taxonomy" id="568105"/>
    <lineage>
        <taxon>Bacteria</taxon>
        <taxon>Pseudomonadati</taxon>
        <taxon>Pseudomonadota</taxon>
        <taxon>Alphaproteobacteria</taxon>
        <taxon>Rhodobacterales</taxon>
        <taxon>Roseobacteraceae</taxon>
        <taxon>Palleronia</taxon>
    </lineage>
</organism>
<comment type="caution">
    <text evidence="7">The sequence shown here is derived from an EMBL/GenBank/DDBJ whole genome shotgun (WGS) entry which is preliminary data.</text>
</comment>
<sequence>MDGPPGAASVRLLLTAEEAFPAFEEAALAARRRIVAGFRIFDPSTKLRSEMGRKIGADWFDLLVHVLRRGVAVDLLLTDFDPIIMPDMHRQTWSNMRKLYAAAEIAGPDARLRVIAGMHPTRAGKLAKIALWPKVHSELKEVLEGLNAMSPERRRAAFRDQPGLRRWLEEGEDEKLRIGRRAAPDLFPVTHHQKLAVIDGETLYVGGLDLNPRRYDTLDHERPGRETWHDIQLIRSGPEAAAAEDHLNTLIEVTEGRCDPPKPDPAFLTTVSACRNNPILRLSPVPVRSEIREELHSQIGAASSFVYLETQFFRDKSVADALVEAAIRAPELELLMILPAAPEVVAFEGRKKLDARYGEYLQAHCVRKVQDAFGDRVYFAAPAQRRSAGPGREGHRDRHYGAPLIYVHAKLCVFDRRAVLVSSANLNGRSLRWDTEAGLMTRDEGFAEHVLSRAIAHWLPETPVDMNASLVEQVRTRARQDAARSPEDREGFLLPYDLDAAEDFGRALPIIPDEMV</sequence>
<evidence type="ECO:0000313" key="7">
    <source>
        <dbReference type="EMBL" id="PZX18898.1"/>
    </source>
</evidence>